<feature type="region of interest" description="Disordered" evidence="1">
    <location>
        <begin position="204"/>
        <end position="235"/>
    </location>
</feature>
<dbReference type="OrthoDB" id="10626212at2759"/>
<feature type="compositionally biased region" description="Basic and acidic residues" evidence="1">
    <location>
        <begin position="218"/>
        <end position="227"/>
    </location>
</feature>
<name>A0A1J4JBI2_9EUKA</name>
<keyword evidence="3" id="KW-1185">Reference proteome</keyword>
<protein>
    <submittedName>
        <fullName evidence="2">Uncharacterized protein</fullName>
    </submittedName>
</protein>
<proteinExistence type="predicted"/>
<gene>
    <name evidence="2" type="ORF">TRFO_09941</name>
</gene>
<dbReference type="RefSeq" id="XP_068349679.1">
    <property type="nucleotide sequence ID" value="XM_068495158.1"/>
</dbReference>
<sequence length="1091" mass="124842">MEQANSIEFLQKRSESADIRAQKAFDLYTNNQISADTLLKWIMKELSRDDKIKNSRIVWDLFLRLLKDGNFRSDRFSIYLNRKDILNLYFSDFHELVFETLAYIIANYPNAWRPNFVDLMTLISQMLEKEIHSNEVSLIMNILLNQPEIIAANDLVFTKMKEILFKPLLEHAKEIDTELAFTVLANTLCVPFFVRKVLSETGKFTNQNNQSKNNKKQNNKDENDNHHNNSSNQQSKISKEVIDILNQSKNSPLFVPFMIRAIHKQAKLLNIQMNLSFPLEIIENSPSLDIAVPLIKESRELRIYVVEVDSKYTKPLSNLAQRAIKEKHSSLLVELAMLDFQIIKPNIRNILLSHEISTPELLLAILRQCLLLRDLTILFEGGVFPAHILSCKEFIDQFCDGVKHMVSNQLKNLIDLLLCFSNKIEESALLFWAIKAGRLTEEFIDLTDRLLNDCFSNPWRFAAAVIAAKTLQRQMPPPLPIVSDITTHPVILECFLYENYGNISIASSQPTNGKLLPNKSLVVPSIPAPLMESPEVYRICFIIQNLPFLAPCLQKEDLIFLLQYIFKKSLYAQNLENPTIIADYCLALLHNTMFYESWEIRSVFTEAILPLLPKGHMKVQQQITPKLQMRCAIISSMPSEFLSVQLSTAAFVGLFISSEGQPTMQLMAHTNELFSNMNVSLVDCICNCAENISKTSIKHNIDRIFSNCSDDSIEKLIPILLEKLENTFPSAPITKPLQLVALCEFCYEKKIPLPFEETLFENDLHSFCSQLRIGHQNTFSLLLESTISPQDAPFIVTALNDYGNLNLNSQSNNQSHNSSGSFNNLPDAFLKHLIEILAQNDNVFDTKVISQFSSKLSTKLILHFLEVAPLIYYPHIFAQLSMKKDEFAPFGKYIKKILSSSPPIPVIKSLCSIRISHNYDTDIVTKLLLLIADETNKTQNVQNIQNVCLLCNCMVQLINNCNKELSRQTTYVIEIVRKLSSIFAKSISLENPSYRHLKQLAKLFSAVAKATYTDHLQYLIASFVSHITLYQPREEEQLKMKSLQTAVFPLFTRCTKDQLNEVSTALHDSHREIFKQLSERWTNEAQFRGKV</sequence>
<evidence type="ECO:0000313" key="3">
    <source>
        <dbReference type="Proteomes" id="UP000179807"/>
    </source>
</evidence>
<evidence type="ECO:0000313" key="2">
    <source>
        <dbReference type="EMBL" id="OHS96542.1"/>
    </source>
</evidence>
<dbReference type="GeneID" id="94829862"/>
<accession>A0A1J4JBI2</accession>
<evidence type="ECO:0000256" key="1">
    <source>
        <dbReference type="SAM" id="MobiDB-lite"/>
    </source>
</evidence>
<dbReference type="EMBL" id="MLAK01001171">
    <property type="protein sequence ID" value="OHS96542.1"/>
    <property type="molecule type" value="Genomic_DNA"/>
</dbReference>
<dbReference type="AlphaFoldDB" id="A0A1J4JBI2"/>
<comment type="caution">
    <text evidence="2">The sequence shown here is derived from an EMBL/GenBank/DDBJ whole genome shotgun (WGS) entry which is preliminary data.</text>
</comment>
<reference evidence="2" key="1">
    <citation type="submission" date="2016-10" db="EMBL/GenBank/DDBJ databases">
        <authorList>
            <person name="Benchimol M."/>
            <person name="Almeida L.G."/>
            <person name="Vasconcelos A.T."/>
            <person name="Perreira-Neves A."/>
            <person name="Rosa I.A."/>
            <person name="Tasca T."/>
            <person name="Bogo M.R."/>
            <person name="de Souza W."/>
        </authorList>
    </citation>
    <scope>NUCLEOTIDE SEQUENCE [LARGE SCALE GENOMIC DNA]</scope>
    <source>
        <strain evidence="2">K</strain>
    </source>
</reference>
<organism evidence="2 3">
    <name type="scientific">Tritrichomonas foetus</name>
    <dbReference type="NCBI Taxonomy" id="1144522"/>
    <lineage>
        <taxon>Eukaryota</taxon>
        <taxon>Metamonada</taxon>
        <taxon>Parabasalia</taxon>
        <taxon>Tritrichomonadida</taxon>
        <taxon>Tritrichomonadidae</taxon>
        <taxon>Tritrichomonas</taxon>
    </lineage>
</organism>
<dbReference type="Proteomes" id="UP000179807">
    <property type="component" value="Unassembled WGS sequence"/>
</dbReference>
<dbReference type="VEuPathDB" id="TrichDB:TRFO_09941"/>